<evidence type="ECO:0000313" key="3">
    <source>
        <dbReference type="Proteomes" id="UP001165565"/>
    </source>
</evidence>
<comment type="caution">
    <text evidence="2">The sequence shown here is derived from an EMBL/GenBank/DDBJ whole genome shotgun (WGS) entry which is preliminary data.</text>
</comment>
<dbReference type="Proteomes" id="UP001165565">
    <property type="component" value="Unassembled WGS sequence"/>
</dbReference>
<sequence length="166" mass="18346">MTAFAYHRAIAPMLWVFAGLASIELVVVHLLVSFWHPRVALVLSLVSLAGLVWLIWAIAVMRRRPVEIAPDALLMRTGGFNQVRVPLEMIAAVTAAGNERDRSALNLALIAHPNVLVELRAPLRGRRAARRIAHRLDDPQGFIVALETAISRHSREGGNPFILTSR</sequence>
<keyword evidence="3" id="KW-1185">Reference proteome</keyword>
<dbReference type="RefSeq" id="WP_265269156.1">
    <property type="nucleotide sequence ID" value="NZ_JANFAV010000008.1"/>
</dbReference>
<dbReference type="AlphaFoldDB" id="A0AA41Z7U8"/>
<protein>
    <submittedName>
        <fullName evidence="2">Uncharacterized protein</fullName>
    </submittedName>
</protein>
<feature type="transmembrane region" description="Helical" evidence="1">
    <location>
        <begin position="12"/>
        <end position="35"/>
    </location>
</feature>
<proteinExistence type="predicted"/>
<keyword evidence="1" id="KW-1133">Transmembrane helix</keyword>
<dbReference type="EMBL" id="JANFAV010000008">
    <property type="protein sequence ID" value="MCW6535590.1"/>
    <property type="molecule type" value="Genomic_DNA"/>
</dbReference>
<accession>A0AA41Z7U8</accession>
<evidence type="ECO:0000256" key="1">
    <source>
        <dbReference type="SAM" id="Phobius"/>
    </source>
</evidence>
<evidence type="ECO:0000313" key="2">
    <source>
        <dbReference type="EMBL" id="MCW6535590.1"/>
    </source>
</evidence>
<gene>
    <name evidence="2" type="ORF">NEE01_12450</name>
</gene>
<feature type="transmembrane region" description="Helical" evidence="1">
    <location>
        <begin position="41"/>
        <end position="61"/>
    </location>
</feature>
<organism evidence="2 3">
    <name type="scientific">Sphingomonas lycopersici</name>
    <dbReference type="NCBI Taxonomy" id="2951807"/>
    <lineage>
        <taxon>Bacteria</taxon>
        <taxon>Pseudomonadati</taxon>
        <taxon>Pseudomonadota</taxon>
        <taxon>Alphaproteobacteria</taxon>
        <taxon>Sphingomonadales</taxon>
        <taxon>Sphingomonadaceae</taxon>
        <taxon>Sphingomonas</taxon>
    </lineage>
</organism>
<keyword evidence="1" id="KW-0812">Transmembrane</keyword>
<name>A0AA41Z7U8_9SPHN</name>
<keyword evidence="1" id="KW-0472">Membrane</keyword>
<reference evidence="2" key="1">
    <citation type="submission" date="2022-06" db="EMBL/GenBank/DDBJ databases">
        <title>Sphingomonas sp. nov. isolated from rhizosphere soil of tomato.</title>
        <authorList>
            <person name="Dong H."/>
            <person name="Gao R."/>
        </authorList>
    </citation>
    <scope>NUCLEOTIDE SEQUENCE</scope>
    <source>
        <strain evidence="2">MMSM24</strain>
    </source>
</reference>